<gene>
    <name evidence="3" type="ORF">OZSIB_4132</name>
</gene>
<sequence>MKLTRIAKLKLRVFRDFVWPKDLHPFARFNLIYGWNGSGKTTLAWLLSLVEKQMALIEGEVELEFDGTTKIKGSSFASAGLPQIRVFNRDFVNATLSQTSGIAPIYFLGKDSIEKQAQVDELKKGLAEIKAEVGKAESTKRSAEKELDDFCVGRAKLIKELLTTANNPSYNNYDKRNFRRAVEALDAQSAAAALLTDEEKARLRSQKDAQPKPTIDKIAAPSVDLDALTREVDALVTRSVVAQTLDELTRDARLAKWVQEGLMLHSGEHASDTCRFCLQPLQAWRRAALEAHFNDAFARFQQDLAGLFKTLESVKRALGSVSLPDVSRFYETLASDASEASQKVSSACAEAQTAIEALMARVAAKRDQPFAPAVTAGTVSGSTRSSLADAVAAFNAVIEEHNKISVQFKPSVDEACKKLEASYVAEARAEFAQRSDAVKTATSALETVNKRYADVRAKIDELERDILQHHRAADELTAELRAYLGRDELRFETKDTGYALTRNGEYVQHLSEGERTAIAFLYFLKSLQDKSFDLKNGIVVIDDPVSSLDDNALFSAFGYMKERTKEAGQLFIFTHSFSFFRLVKNWFHHLPGQRKKQIESRPARFFLLRSRRYDDGSRTSELGNLDRLLEEHESEYQYLFKCVYQEANRSDVVELERYYGLPNVARRLLEAFLAFRFPDMSGDLQPCLDRVAFDNAKKTRILRLLNTYSHAGAIADPEHDLSLLAETQPVLRDLLELMKAVDKDHYDGLIKIVTLSSVEEQGEP</sequence>
<dbReference type="AlphaFoldDB" id="A0A367ZNN8"/>
<accession>A0A367ZNN8</accession>
<evidence type="ECO:0000259" key="2">
    <source>
        <dbReference type="Pfam" id="PF13166"/>
    </source>
</evidence>
<dbReference type="GO" id="GO:0000731">
    <property type="term" value="P:DNA synthesis involved in DNA repair"/>
    <property type="evidence" value="ECO:0007669"/>
    <property type="project" value="TreeGrafter"/>
</dbReference>
<dbReference type="Pfam" id="PF13166">
    <property type="entry name" value="AAA_13"/>
    <property type="match status" value="1"/>
</dbReference>
<dbReference type="PANTHER" id="PTHR32182">
    <property type="entry name" value="DNA REPLICATION AND REPAIR PROTEIN RECF"/>
    <property type="match status" value="1"/>
</dbReference>
<evidence type="ECO:0000313" key="3">
    <source>
        <dbReference type="EMBL" id="RCK79660.1"/>
    </source>
</evidence>
<keyword evidence="1" id="KW-0175">Coiled coil</keyword>
<feature type="coiled-coil region" evidence="1">
    <location>
        <begin position="119"/>
        <end position="146"/>
    </location>
</feature>
<dbReference type="SUPFAM" id="SSF52540">
    <property type="entry name" value="P-loop containing nucleoside triphosphate hydrolases"/>
    <property type="match status" value="1"/>
</dbReference>
<dbReference type="InterPro" id="IPR026866">
    <property type="entry name" value="CR006_AAA"/>
</dbReference>
<dbReference type="Gene3D" id="3.40.50.300">
    <property type="entry name" value="P-loop containing nucleotide triphosphate hydrolases"/>
    <property type="match status" value="2"/>
</dbReference>
<comment type="caution">
    <text evidence="3">The sequence shown here is derived from an EMBL/GenBank/DDBJ whole genome shotgun (WGS) entry which is preliminary data.</text>
</comment>
<dbReference type="PANTHER" id="PTHR32182:SF0">
    <property type="entry name" value="DNA REPLICATION AND REPAIR PROTEIN RECF"/>
    <property type="match status" value="1"/>
</dbReference>
<dbReference type="InterPro" id="IPR027417">
    <property type="entry name" value="P-loop_NTPase"/>
</dbReference>
<protein>
    <submittedName>
        <fullName evidence="3">Translation-disabling ACNase RloC</fullName>
    </submittedName>
</protein>
<feature type="coiled-coil region" evidence="1">
    <location>
        <begin position="445"/>
        <end position="479"/>
    </location>
</feature>
<proteinExistence type="predicted"/>
<feature type="domain" description="Protein CR006 P-loop" evidence="2">
    <location>
        <begin position="13"/>
        <end position="735"/>
    </location>
</feature>
<reference evidence="3 4" key="1">
    <citation type="submission" date="2018-05" db="EMBL/GenBank/DDBJ databases">
        <title>A metagenomic window into the 2 km-deep terrestrial subsurface aquifer revealed taxonomically and functionally diverse microbial community comprising novel uncultured bacterial lineages.</title>
        <authorList>
            <person name="Kadnikov V.V."/>
            <person name="Mardanov A.V."/>
            <person name="Beletsky A.V."/>
            <person name="Banks D."/>
            <person name="Pimenov N.V."/>
            <person name="Frank Y.A."/>
            <person name="Karnachuk O.V."/>
            <person name="Ravin N.V."/>
        </authorList>
    </citation>
    <scope>NUCLEOTIDE SEQUENCE [LARGE SCALE GENOMIC DNA]</scope>
    <source>
        <strain evidence="3">BY5</strain>
    </source>
</reference>
<organism evidence="3 4">
    <name type="scientific">Candidatus Ozemobacter sibiricus</name>
    <dbReference type="NCBI Taxonomy" id="2268124"/>
    <lineage>
        <taxon>Bacteria</taxon>
        <taxon>Candidatus Ozemobacteria</taxon>
        <taxon>Candidatus Ozemobacterales</taxon>
        <taxon>Candidatus Ozemobacteraceae</taxon>
        <taxon>Candidatus Ozemobacter</taxon>
    </lineage>
</organism>
<dbReference type="Proteomes" id="UP000252355">
    <property type="component" value="Unassembled WGS sequence"/>
</dbReference>
<evidence type="ECO:0000256" key="1">
    <source>
        <dbReference type="SAM" id="Coils"/>
    </source>
</evidence>
<evidence type="ECO:0000313" key="4">
    <source>
        <dbReference type="Proteomes" id="UP000252355"/>
    </source>
</evidence>
<dbReference type="EMBL" id="QOQW01000011">
    <property type="protein sequence ID" value="RCK79660.1"/>
    <property type="molecule type" value="Genomic_DNA"/>
</dbReference>
<name>A0A367ZNN8_9BACT</name>
<dbReference type="GO" id="GO:0006302">
    <property type="term" value="P:double-strand break repair"/>
    <property type="evidence" value="ECO:0007669"/>
    <property type="project" value="TreeGrafter"/>
</dbReference>